<evidence type="ECO:0000259" key="1">
    <source>
        <dbReference type="PROSITE" id="PS50076"/>
    </source>
</evidence>
<gene>
    <name evidence="2" type="primary">djlA</name>
    <name evidence="2" type="ORF">AMRN_1543</name>
    <name evidence="3" type="ORF">CPH92_06255</name>
</gene>
<dbReference type="Proteomes" id="UP000224740">
    <property type="component" value="Unassembled WGS sequence"/>
</dbReference>
<accession>A0A347TL00</accession>
<dbReference type="KEGG" id="amar:AMRN_1543"/>
<evidence type="ECO:0000313" key="3">
    <source>
        <dbReference type="EMBL" id="PHO15535.1"/>
    </source>
</evidence>
<dbReference type="InterPro" id="IPR036869">
    <property type="entry name" value="J_dom_sf"/>
</dbReference>
<dbReference type="CDD" id="cd06257">
    <property type="entry name" value="DnaJ"/>
    <property type="match status" value="1"/>
</dbReference>
<dbReference type="Proteomes" id="UP000264693">
    <property type="component" value="Chromosome"/>
</dbReference>
<dbReference type="InterPro" id="IPR029024">
    <property type="entry name" value="TerB-like"/>
</dbReference>
<dbReference type="RefSeq" id="WP_099310885.1">
    <property type="nucleotide sequence ID" value="NZ_CP032101.1"/>
</dbReference>
<dbReference type="AlphaFoldDB" id="A0A347TL00"/>
<dbReference type="InterPro" id="IPR007791">
    <property type="entry name" value="DjlA_N"/>
</dbReference>
<dbReference type="PROSITE" id="PS50076">
    <property type="entry name" value="DNAJ_2"/>
    <property type="match status" value="1"/>
</dbReference>
<feature type="domain" description="J" evidence="1">
    <location>
        <begin position="186"/>
        <end position="251"/>
    </location>
</feature>
<organism evidence="2 5">
    <name type="scientific">Malaciobacter marinus</name>
    <dbReference type="NCBI Taxonomy" id="505249"/>
    <lineage>
        <taxon>Bacteria</taxon>
        <taxon>Pseudomonadati</taxon>
        <taxon>Campylobacterota</taxon>
        <taxon>Epsilonproteobacteria</taxon>
        <taxon>Campylobacterales</taxon>
        <taxon>Arcobacteraceae</taxon>
        <taxon>Malaciobacter</taxon>
    </lineage>
</organism>
<reference evidence="3" key="2">
    <citation type="submission" date="2017-09" db="EMBL/GenBank/DDBJ databases">
        <authorList>
            <person name="Perez-Cataluna A."/>
            <person name="Figueras M.J."/>
            <person name="Salas-Masso N."/>
        </authorList>
    </citation>
    <scope>NUCLEOTIDE SEQUENCE</scope>
    <source>
        <strain evidence="3">CECT 7727</strain>
    </source>
</reference>
<protein>
    <submittedName>
        <fullName evidence="2">DnaJ-like membrane chaperone protein</fullName>
    </submittedName>
    <submittedName>
        <fullName evidence="3">Molecular chaperone DjlA</fullName>
    </submittedName>
</protein>
<dbReference type="Gene3D" id="1.10.287.110">
    <property type="entry name" value="DnaJ domain"/>
    <property type="match status" value="1"/>
</dbReference>
<dbReference type="EMBL" id="CP032101">
    <property type="protein sequence ID" value="AXX87278.1"/>
    <property type="molecule type" value="Genomic_DNA"/>
</dbReference>
<evidence type="ECO:0000313" key="2">
    <source>
        <dbReference type="EMBL" id="AXX87278.1"/>
    </source>
</evidence>
<name>A0A347TL00_9BACT</name>
<reference evidence="2 5" key="3">
    <citation type="submission" date="2018-08" db="EMBL/GenBank/DDBJ databases">
        <title>Complete genome of the Arcobacter marinus type strain JCM 15502.</title>
        <authorList>
            <person name="Miller W.G."/>
            <person name="Yee E."/>
            <person name="Huynh S."/>
            <person name="Parker C.T."/>
        </authorList>
    </citation>
    <scope>NUCLEOTIDE SEQUENCE [LARGE SCALE GENOMIC DNA]</scope>
    <source>
        <strain evidence="2 5">JCM 15502</strain>
    </source>
</reference>
<dbReference type="Gene3D" id="1.10.3680.10">
    <property type="entry name" value="TerB-like"/>
    <property type="match status" value="1"/>
</dbReference>
<dbReference type="InterPro" id="IPR001623">
    <property type="entry name" value="DnaJ_domain"/>
</dbReference>
<dbReference type="SUPFAM" id="SSF46565">
    <property type="entry name" value="Chaperone J-domain"/>
    <property type="match status" value="1"/>
</dbReference>
<proteinExistence type="predicted"/>
<keyword evidence="4" id="KW-1185">Reference proteome</keyword>
<dbReference type="PRINTS" id="PR00625">
    <property type="entry name" value="JDOMAIN"/>
</dbReference>
<dbReference type="SMART" id="SM00271">
    <property type="entry name" value="DnaJ"/>
    <property type="match status" value="1"/>
</dbReference>
<dbReference type="EMBL" id="NXAO01000025">
    <property type="protein sequence ID" value="PHO15535.1"/>
    <property type="molecule type" value="Genomic_DNA"/>
</dbReference>
<dbReference type="Pfam" id="PF05099">
    <property type="entry name" value="TerB"/>
    <property type="match status" value="1"/>
</dbReference>
<evidence type="ECO:0000313" key="4">
    <source>
        <dbReference type="Proteomes" id="UP000224740"/>
    </source>
</evidence>
<reference evidence="4" key="1">
    <citation type="submission" date="2017-09" db="EMBL/GenBank/DDBJ databases">
        <title>Arcobacter canalis sp. nov., a new species isolated from a water canal contaminated with urban sewage.</title>
        <authorList>
            <person name="Perez-Cataluna A."/>
            <person name="Salas-Masso N."/>
            <person name="Figueras M.J."/>
        </authorList>
    </citation>
    <scope>NUCLEOTIDE SEQUENCE [LARGE SCALE GENOMIC DNA]</scope>
    <source>
        <strain evidence="4">CECT 7727</strain>
    </source>
</reference>
<dbReference type="Pfam" id="PF00226">
    <property type="entry name" value="DnaJ"/>
    <property type="match status" value="1"/>
</dbReference>
<evidence type="ECO:0000313" key="5">
    <source>
        <dbReference type="Proteomes" id="UP000264693"/>
    </source>
</evidence>
<sequence length="251" mass="29261">MKLIVLLIIAVILYFIARSYKTEKFANIKLDIKEKFEGDLMQHEAGLLVALMAKVAKADGEVCELEAQLLKHTLNDISRHFENQDEIREKLKDIYKKEKESFNNTLEICQNLYKLTKNNYQKRVKIMEYLLNLAFIDKDFSNTEFMITEDIAKALQIKTEDFQKLVNAFETFYKKQKEAEGISLEKAYEVLEARKDDDSNIIKKKYRTLVKKHHPDIIAGQGASQNIIDEATNKLQEINEAYEIIKKSRGE</sequence>